<keyword evidence="1" id="KW-0472">Membrane</keyword>
<evidence type="ECO:0000313" key="4">
    <source>
        <dbReference type="Proteomes" id="UP000076420"/>
    </source>
</evidence>
<feature type="domain" description="SEA" evidence="2">
    <location>
        <begin position="1"/>
        <end position="90"/>
    </location>
</feature>
<feature type="transmembrane region" description="Helical" evidence="1">
    <location>
        <begin position="101"/>
        <end position="125"/>
    </location>
</feature>
<reference evidence="3" key="1">
    <citation type="submission" date="2020-05" db="UniProtKB">
        <authorList>
            <consortium name="EnsemblMetazoa"/>
        </authorList>
    </citation>
    <scope>IDENTIFICATION</scope>
    <source>
        <strain evidence="3">BB02</strain>
    </source>
</reference>
<dbReference type="InterPro" id="IPR000082">
    <property type="entry name" value="SEA_dom"/>
</dbReference>
<name>A0A2C9LLT7_BIOGL</name>
<gene>
    <name evidence="3" type="primary">106055999</name>
</gene>
<organism evidence="3 4">
    <name type="scientific">Biomphalaria glabrata</name>
    <name type="common">Bloodfluke planorb</name>
    <name type="synonym">Freshwater snail</name>
    <dbReference type="NCBI Taxonomy" id="6526"/>
    <lineage>
        <taxon>Eukaryota</taxon>
        <taxon>Metazoa</taxon>
        <taxon>Spiralia</taxon>
        <taxon>Lophotrochozoa</taxon>
        <taxon>Mollusca</taxon>
        <taxon>Gastropoda</taxon>
        <taxon>Heterobranchia</taxon>
        <taxon>Euthyneura</taxon>
        <taxon>Panpulmonata</taxon>
        <taxon>Hygrophila</taxon>
        <taxon>Lymnaeoidea</taxon>
        <taxon>Planorbidae</taxon>
        <taxon>Biomphalaria</taxon>
    </lineage>
</organism>
<dbReference type="AlphaFoldDB" id="A0A2C9LLT7"/>
<evidence type="ECO:0000313" key="3">
    <source>
        <dbReference type="EnsemblMetazoa" id="BGLB032500-PA"/>
    </source>
</evidence>
<evidence type="ECO:0000259" key="2">
    <source>
        <dbReference type="PROSITE" id="PS50024"/>
    </source>
</evidence>
<dbReference type="PROSITE" id="PS50024">
    <property type="entry name" value="SEA"/>
    <property type="match status" value="1"/>
</dbReference>
<dbReference type="VEuPathDB" id="VectorBase:BGLB032500"/>
<dbReference type="VEuPathDB" id="VectorBase:BGLAX_044164"/>
<dbReference type="Pfam" id="PF01390">
    <property type="entry name" value="SEA"/>
    <property type="match status" value="1"/>
</dbReference>
<protein>
    <recommendedName>
        <fullName evidence="2">SEA domain-containing protein</fullName>
    </recommendedName>
</protein>
<keyword evidence="1" id="KW-0812">Transmembrane</keyword>
<dbReference type="EnsemblMetazoa" id="BGLB032500-RA">
    <property type="protein sequence ID" value="BGLB032500-PA"/>
    <property type="gene ID" value="BGLB032500"/>
</dbReference>
<dbReference type="KEGG" id="bgt:106055999"/>
<sequence length="258" mass="28961">MESTEAKTLSADIEKLLTGLLSRLPGFRNVRVKSFSKGSVIVNDEVTFESKDVTADNVTDLLKNHLLNNQSMLGGYLIDVESVQHAEVKGTPVAGDKFPDWAIAVIVCGGFLIVFVLLMTIVLCCRRTHNRKYTFEEDSDDLQYRRSWPSQDMSYPSQYDNAGAEHYKQPYRIHEGGNIVMSESKHRGNDHVYQNTYAGDINYGYQEPEVLNGQPSRNGDAAVLGVNGNGQPSSVMVYKEDDTVTYHDLQKDAWETRL</sequence>
<evidence type="ECO:0000256" key="1">
    <source>
        <dbReference type="SAM" id="Phobius"/>
    </source>
</evidence>
<dbReference type="STRING" id="6526.A0A2C9LLT7"/>
<proteinExistence type="predicted"/>
<accession>A0A2C9LLT7</accession>
<keyword evidence="1" id="KW-1133">Transmembrane helix</keyword>
<dbReference type="Proteomes" id="UP000076420">
    <property type="component" value="Unassembled WGS sequence"/>
</dbReference>